<protein>
    <submittedName>
        <fullName evidence="2">AAA family ATPase</fullName>
    </submittedName>
</protein>
<dbReference type="InterPro" id="IPR011704">
    <property type="entry name" value="ATPase_dyneun-rel_AAA"/>
</dbReference>
<comment type="caution">
    <text evidence="2">The sequence shown here is derived from an EMBL/GenBank/DDBJ whole genome shotgun (WGS) entry which is preliminary data.</text>
</comment>
<dbReference type="GO" id="GO:0016887">
    <property type="term" value="F:ATP hydrolysis activity"/>
    <property type="evidence" value="ECO:0007669"/>
    <property type="project" value="InterPro"/>
</dbReference>
<evidence type="ECO:0000259" key="1">
    <source>
        <dbReference type="SMART" id="SM00382"/>
    </source>
</evidence>
<dbReference type="PANTHER" id="PTHR37291:SF1">
    <property type="entry name" value="TYPE IV METHYL-DIRECTED RESTRICTION ENZYME ECOKMCRB SUBUNIT"/>
    <property type="match status" value="1"/>
</dbReference>
<dbReference type="Pfam" id="PF07728">
    <property type="entry name" value="AAA_5"/>
    <property type="match status" value="1"/>
</dbReference>
<evidence type="ECO:0000313" key="3">
    <source>
        <dbReference type="Proteomes" id="UP000823618"/>
    </source>
</evidence>
<dbReference type="SUPFAM" id="SSF52540">
    <property type="entry name" value="P-loop containing nucleoside triphosphate hydrolases"/>
    <property type="match status" value="1"/>
</dbReference>
<dbReference type="InterPro" id="IPR027417">
    <property type="entry name" value="P-loop_NTPase"/>
</dbReference>
<dbReference type="PANTHER" id="PTHR37291">
    <property type="entry name" value="5-METHYLCYTOSINE-SPECIFIC RESTRICTION ENZYME B"/>
    <property type="match status" value="1"/>
</dbReference>
<dbReference type="EMBL" id="JADIML010000143">
    <property type="protein sequence ID" value="MBO8463308.1"/>
    <property type="molecule type" value="Genomic_DNA"/>
</dbReference>
<dbReference type="Gene3D" id="3.40.50.300">
    <property type="entry name" value="P-loop containing nucleotide triphosphate hydrolases"/>
    <property type="match status" value="1"/>
</dbReference>
<dbReference type="CDD" id="cd00009">
    <property type="entry name" value="AAA"/>
    <property type="match status" value="1"/>
</dbReference>
<proteinExistence type="predicted"/>
<dbReference type="InterPro" id="IPR052934">
    <property type="entry name" value="Methyl-DNA_Rec/Restrict_Enz"/>
</dbReference>
<reference evidence="2" key="2">
    <citation type="journal article" date="2021" name="PeerJ">
        <title>Extensive microbial diversity within the chicken gut microbiome revealed by metagenomics and culture.</title>
        <authorList>
            <person name="Gilroy R."/>
            <person name="Ravi A."/>
            <person name="Getino M."/>
            <person name="Pursley I."/>
            <person name="Horton D.L."/>
            <person name="Alikhan N.F."/>
            <person name="Baker D."/>
            <person name="Gharbi K."/>
            <person name="Hall N."/>
            <person name="Watson M."/>
            <person name="Adriaenssens E.M."/>
            <person name="Foster-Nyarko E."/>
            <person name="Jarju S."/>
            <person name="Secka A."/>
            <person name="Antonio M."/>
            <person name="Oren A."/>
            <person name="Chaudhuri R.R."/>
            <person name="La Ragione R."/>
            <person name="Hildebrand F."/>
            <person name="Pallen M.J."/>
        </authorList>
    </citation>
    <scope>NUCLEOTIDE SEQUENCE</scope>
    <source>
        <strain evidence="2">E3-2379</strain>
    </source>
</reference>
<accession>A0A9D9N7J6</accession>
<sequence>MKTRQEAITTRLFAEEPFYFWIDDPVWIEDFKDKQEEKSNAKVYTKDDFLKEVYFSEEQYDQLYYLLKRKQNIIFQGPSGVGKTFSAKRFAYSILGEKDDTRVKILQFHQSYSYEDFVIGFRPVKNGFTLKKGPFYEICKQAEQDREHSYFLLIDEINRGDISKIFGELFTLLEVDKREEKMQILYANEEFLIPKNLYIIGMMNTADRSIAVLDYALRRRFAFVDFTPAFDSQGFKKYQKEIGDKCFNQVIQVIKQINEEIKQDELLGSSFQIGHSYFCTKQTVTKEWLESVIEFEMIPLLKEYWFEEERKVIEWSKKLREALV</sequence>
<organism evidence="2 3">
    <name type="scientific">Candidatus Scybalomonas excrementavium</name>
    <dbReference type="NCBI Taxonomy" id="2840943"/>
    <lineage>
        <taxon>Bacteria</taxon>
        <taxon>Bacillati</taxon>
        <taxon>Bacillota</taxon>
        <taxon>Clostridia</taxon>
        <taxon>Lachnospirales</taxon>
        <taxon>Lachnospiraceae</taxon>
        <taxon>Lachnospiraceae incertae sedis</taxon>
        <taxon>Candidatus Scybalomonas</taxon>
    </lineage>
</organism>
<gene>
    <name evidence="2" type="ORF">IAC13_05185</name>
</gene>
<reference evidence="2" key="1">
    <citation type="submission" date="2020-10" db="EMBL/GenBank/DDBJ databases">
        <authorList>
            <person name="Gilroy R."/>
        </authorList>
    </citation>
    <scope>NUCLEOTIDE SEQUENCE</scope>
    <source>
        <strain evidence="2">E3-2379</strain>
    </source>
</reference>
<dbReference type="InterPro" id="IPR003593">
    <property type="entry name" value="AAA+_ATPase"/>
</dbReference>
<evidence type="ECO:0000313" key="2">
    <source>
        <dbReference type="EMBL" id="MBO8463308.1"/>
    </source>
</evidence>
<feature type="domain" description="AAA+ ATPase" evidence="1">
    <location>
        <begin position="69"/>
        <end position="227"/>
    </location>
</feature>
<dbReference type="GO" id="GO:0005524">
    <property type="term" value="F:ATP binding"/>
    <property type="evidence" value="ECO:0007669"/>
    <property type="project" value="InterPro"/>
</dbReference>
<dbReference type="Proteomes" id="UP000823618">
    <property type="component" value="Unassembled WGS sequence"/>
</dbReference>
<dbReference type="SMART" id="SM00382">
    <property type="entry name" value="AAA"/>
    <property type="match status" value="1"/>
</dbReference>
<dbReference type="AlphaFoldDB" id="A0A9D9N7J6"/>
<name>A0A9D9N7J6_9FIRM</name>